<evidence type="ECO:0000313" key="5">
    <source>
        <dbReference type="Proteomes" id="UP000247409"/>
    </source>
</evidence>
<dbReference type="STRING" id="448386.A0A2V3IR48"/>
<dbReference type="EMBL" id="NBIV01000087">
    <property type="protein sequence ID" value="PXF44601.1"/>
    <property type="molecule type" value="Genomic_DNA"/>
</dbReference>
<feature type="transmembrane region" description="Helical" evidence="2">
    <location>
        <begin position="95"/>
        <end position="113"/>
    </location>
</feature>
<keyword evidence="2" id="KW-0812">Transmembrane</keyword>
<dbReference type="Gene3D" id="2.170.16.10">
    <property type="entry name" value="Hedgehog/Intein (Hint) domain"/>
    <property type="match status" value="1"/>
</dbReference>
<dbReference type="InterPro" id="IPR006141">
    <property type="entry name" value="Intein_N"/>
</dbReference>
<organism evidence="4 5">
    <name type="scientific">Gracilariopsis chorda</name>
    <dbReference type="NCBI Taxonomy" id="448386"/>
    <lineage>
        <taxon>Eukaryota</taxon>
        <taxon>Rhodophyta</taxon>
        <taxon>Florideophyceae</taxon>
        <taxon>Rhodymeniophycidae</taxon>
        <taxon>Gracilariales</taxon>
        <taxon>Gracilariaceae</taxon>
        <taxon>Gracilariopsis</taxon>
    </lineage>
</organism>
<feature type="transmembrane region" description="Helical" evidence="2">
    <location>
        <begin position="20"/>
        <end position="40"/>
    </location>
</feature>
<dbReference type="PANTHER" id="PTHR46706:SF12">
    <property type="entry name" value="PROTEIN QUA-1-RELATED"/>
    <property type="match status" value="1"/>
</dbReference>
<dbReference type="InterPro" id="IPR036844">
    <property type="entry name" value="Hint_dom_sf"/>
</dbReference>
<evidence type="ECO:0000313" key="4">
    <source>
        <dbReference type="EMBL" id="PXF44601.1"/>
    </source>
</evidence>
<gene>
    <name evidence="4" type="ORF">BWQ96_05678</name>
</gene>
<dbReference type="SUPFAM" id="SSF51294">
    <property type="entry name" value="Hedgehog/intein (Hint) domain"/>
    <property type="match status" value="1"/>
</dbReference>
<feature type="region of interest" description="Disordered" evidence="1">
    <location>
        <begin position="324"/>
        <end position="345"/>
    </location>
</feature>
<comment type="caution">
    <text evidence="4">The sequence shown here is derived from an EMBL/GenBank/DDBJ whole genome shotgun (WGS) entry which is preliminary data.</text>
</comment>
<dbReference type="InterPro" id="IPR052140">
    <property type="entry name" value="Dev_Signal_Hedgehog-like"/>
</dbReference>
<keyword evidence="2" id="KW-0472">Membrane</keyword>
<protein>
    <submittedName>
        <fullName evidence="4">Protein hedgehog</fullName>
    </submittedName>
</protein>
<dbReference type="InterPro" id="IPR003587">
    <property type="entry name" value="Hint_dom_N"/>
</dbReference>
<dbReference type="CDD" id="cd00081">
    <property type="entry name" value="Hint"/>
    <property type="match status" value="1"/>
</dbReference>
<feature type="region of interest" description="Disordered" evidence="1">
    <location>
        <begin position="363"/>
        <end position="440"/>
    </location>
</feature>
<sequence>MPDPKLLFQALPDFRSPSPLDLLLTAYLLCLSSFLLANKFCPIDGNLVDYCAFFFPLSPITFARELNLLLGSSRSVCIYFCHLSLFITGKMTNKVFCVILSIILSVVSSAVVSKDRGTSKYPPLLVDPPRSLYIPTTARQLHESTLLDINMHVASESLTDSQCGGSTVLHEAVAFCNTSRVGLQGVSILPHASIVHDGNRCGTGDPLDYTHVVPAALLIDGRTASLSGVGPLYNRLSANARAFNAFGVLNDLAPVYVGFEFSNSRVCGGNVVYPQGTIYIFIRTRPDASDLNFGFAYLGAAELGMVTVKDDEQLCLYKETRKLAPGQSPLSTPTPSPTGVPRMPQDTFILENAPELARNCFPLRGFNTTRTGPQPTDLPGPTASPSASPTISVTPSVTPSNVPTPSPSPSMQVSPSPSPSPSNTIEGGGEATPEADEDDSVCFPESAHVELECGEVKAIGDISIGDRVLVSGRAYSEVYLFTHRDSNVLYNFYRIKVSSGAVISLTSTHYIPVDGRLKTAESVHVGDVLTLGNGTFDVVTGIDRQHMRGLFNPHTLEGTIVVDGIVASTFTKTVMPSVGEALLAPIRMMFKWRMFDGLLGAMFKEGNSMLVRYVPRGGALW</sequence>
<dbReference type="Pfam" id="PF01079">
    <property type="entry name" value="Hint"/>
    <property type="match status" value="1"/>
</dbReference>
<evidence type="ECO:0000256" key="1">
    <source>
        <dbReference type="SAM" id="MobiDB-lite"/>
    </source>
</evidence>
<accession>A0A2V3IR48</accession>
<dbReference type="GO" id="GO:0016539">
    <property type="term" value="P:intein-mediated protein splicing"/>
    <property type="evidence" value="ECO:0007669"/>
    <property type="project" value="InterPro"/>
</dbReference>
<name>A0A2V3IR48_9FLOR</name>
<dbReference type="GO" id="GO:0016540">
    <property type="term" value="P:protein autoprocessing"/>
    <property type="evidence" value="ECO:0007669"/>
    <property type="project" value="InterPro"/>
</dbReference>
<dbReference type="AlphaFoldDB" id="A0A2V3IR48"/>
<dbReference type="Proteomes" id="UP000247409">
    <property type="component" value="Unassembled WGS sequence"/>
</dbReference>
<dbReference type="PANTHER" id="PTHR46706">
    <property type="entry name" value="PROTEIN QUA-1-RELATED"/>
    <property type="match status" value="1"/>
</dbReference>
<dbReference type="SMART" id="SM00306">
    <property type="entry name" value="HintN"/>
    <property type="match status" value="1"/>
</dbReference>
<proteinExistence type="predicted"/>
<keyword evidence="5" id="KW-1185">Reference proteome</keyword>
<dbReference type="OrthoDB" id="5212at2759"/>
<evidence type="ECO:0000259" key="3">
    <source>
        <dbReference type="SMART" id="SM00306"/>
    </source>
</evidence>
<keyword evidence="2" id="KW-1133">Transmembrane helix</keyword>
<reference evidence="4 5" key="1">
    <citation type="journal article" date="2018" name="Mol. Biol. Evol.">
        <title>Analysis of the draft genome of the red seaweed Gracilariopsis chorda provides insights into genome size evolution in Rhodophyta.</title>
        <authorList>
            <person name="Lee J."/>
            <person name="Yang E.C."/>
            <person name="Graf L."/>
            <person name="Yang J.H."/>
            <person name="Qiu H."/>
            <person name="Zel Zion U."/>
            <person name="Chan C.X."/>
            <person name="Stephens T.G."/>
            <person name="Weber A.P.M."/>
            <person name="Boo G.H."/>
            <person name="Boo S.M."/>
            <person name="Kim K.M."/>
            <person name="Shin Y."/>
            <person name="Jung M."/>
            <person name="Lee S.J."/>
            <person name="Yim H.S."/>
            <person name="Lee J.H."/>
            <person name="Bhattacharya D."/>
            <person name="Yoon H.S."/>
        </authorList>
    </citation>
    <scope>NUCLEOTIDE SEQUENCE [LARGE SCALE GENOMIC DNA]</scope>
    <source>
        <strain evidence="4 5">SKKU-2015</strain>
        <tissue evidence="4">Whole body</tissue>
    </source>
</reference>
<feature type="compositionally biased region" description="Low complexity" evidence="1">
    <location>
        <begin position="381"/>
        <end position="401"/>
    </location>
</feature>
<dbReference type="InterPro" id="IPR001767">
    <property type="entry name" value="Hedgehog_Hint"/>
</dbReference>
<evidence type="ECO:0000256" key="2">
    <source>
        <dbReference type="SAM" id="Phobius"/>
    </source>
</evidence>
<dbReference type="PROSITE" id="PS50817">
    <property type="entry name" value="INTEIN_N_TER"/>
    <property type="match status" value="1"/>
</dbReference>
<feature type="domain" description="Hint" evidence="3">
    <location>
        <begin position="440"/>
        <end position="533"/>
    </location>
</feature>